<accession>A0A9P9JDQ4</accession>
<protein>
    <submittedName>
        <fullName evidence="6">Uncharacterized protein</fullName>
    </submittedName>
</protein>
<comment type="caution">
    <text evidence="6">The sequence shown here is derived from an EMBL/GenBank/DDBJ whole genome shotgun (WGS) entry which is preliminary data.</text>
</comment>
<keyword evidence="4 5" id="KW-0472">Membrane</keyword>
<evidence type="ECO:0000256" key="2">
    <source>
        <dbReference type="ARBA" id="ARBA00022692"/>
    </source>
</evidence>
<keyword evidence="2 5" id="KW-0812">Transmembrane</keyword>
<keyword evidence="7" id="KW-1185">Reference proteome</keyword>
<sequence length="538" mass="61022">MTSSHDWDRWFETEHPALDGSASGLVLILARRNGERELPTVNRAKSDEWLEMIKQTKLGMDLMVRSTMSTEKSIGSAPTHTSGLRTLRILPFSEKSFTKIVRKFYIHDTIARTVSRADIPTFSAVEVEMGAENGHGYPAFGNAPFAITKEKTCLTILIVYNCRTSNAWDGDLALSATYFPHCGLTFAVMFGCPMSIEEQVLRRLGRVTTEASHSLLMPGILIELERSRHVQIVEDAIDVLEARIQEIDLISEDSEAMSAEEQAKRKEAKRSAWLDTMYVRNQLINWITNLEKLFRHADELNNTVFNTPKTQSPIMDECKRKPGESQAFYEEQHDKSNSLPRPKVPFHEQTSVGTTSVGVGENVGVDHLYSSSEDVKEGQQRQHSEFHGHENDIGQAERMRRTGNRIKNRVRDIIDEYHEKVRDCTLRVDGMTMATQWAQGETNVEIAMAAGRDSRHMRSIALVTMIFLPGTFFASIFSMGFFDWRDSGSGDVVSRYFWIYVVLAVGFTAATLGIWWYLGVHRHSRRRKKAEGLQVSFA</sequence>
<comment type="subcellular location">
    <subcellularLocation>
        <location evidence="1">Membrane</location>
        <topology evidence="1">Multi-pass membrane protein</topology>
    </subcellularLocation>
</comment>
<dbReference type="OrthoDB" id="3561681at2759"/>
<evidence type="ECO:0000256" key="3">
    <source>
        <dbReference type="ARBA" id="ARBA00022989"/>
    </source>
</evidence>
<gene>
    <name evidence="6" type="ORF">EDB81DRAFT_839971</name>
</gene>
<dbReference type="InterPro" id="IPR045863">
    <property type="entry name" value="CorA_TM1_TM2"/>
</dbReference>
<feature type="transmembrane region" description="Helical" evidence="5">
    <location>
        <begin position="497"/>
        <end position="518"/>
    </location>
</feature>
<organism evidence="6 7">
    <name type="scientific">Dactylonectria macrodidyma</name>
    <dbReference type="NCBI Taxonomy" id="307937"/>
    <lineage>
        <taxon>Eukaryota</taxon>
        <taxon>Fungi</taxon>
        <taxon>Dikarya</taxon>
        <taxon>Ascomycota</taxon>
        <taxon>Pezizomycotina</taxon>
        <taxon>Sordariomycetes</taxon>
        <taxon>Hypocreomycetidae</taxon>
        <taxon>Hypocreales</taxon>
        <taxon>Nectriaceae</taxon>
        <taxon>Dactylonectria</taxon>
    </lineage>
</organism>
<dbReference type="Proteomes" id="UP000738349">
    <property type="component" value="Unassembled WGS sequence"/>
</dbReference>
<feature type="transmembrane region" description="Helical" evidence="5">
    <location>
        <begin position="460"/>
        <end position="482"/>
    </location>
</feature>
<evidence type="ECO:0000256" key="1">
    <source>
        <dbReference type="ARBA" id="ARBA00004141"/>
    </source>
</evidence>
<name>A0A9P9JDQ4_9HYPO</name>
<dbReference type="EMBL" id="JAGMUV010000004">
    <property type="protein sequence ID" value="KAH7161678.1"/>
    <property type="molecule type" value="Genomic_DNA"/>
</dbReference>
<evidence type="ECO:0000256" key="4">
    <source>
        <dbReference type="ARBA" id="ARBA00023136"/>
    </source>
</evidence>
<dbReference type="AlphaFoldDB" id="A0A9P9JDQ4"/>
<evidence type="ECO:0000256" key="5">
    <source>
        <dbReference type="SAM" id="Phobius"/>
    </source>
</evidence>
<reference evidence="6" key="1">
    <citation type="journal article" date="2021" name="Nat. Commun.">
        <title>Genetic determinants of endophytism in the Arabidopsis root mycobiome.</title>
        <authorList>
            <person name="Mesny F."/>
            <person name="Miyauchi S."/>
            <person name="Thiergart T."/>
            <person name="Pickel B."/>
            <person name="Atanasova L."/>
            <person name="Karlsson M."/>
            <person name="Huettel B."/>
            <person name="Barry K.W."/>
            <person name="Haridas S."/>
            <person name="Chen C."/>
            <person name="Bauer D."/>
            <person name="Andreopoulos W."/>
            <person name="Pangilinan J."/>
            <person name="LaButti K."/>
            <person name="Riley R."/>
            <person name="Lipzen A."/>
            <person name="Clum A."/>
            <person name="Drula E."/>
            <person name="Henrissat B."/>
            <person name="Kohler A."/>
            <person name="Grigoriev I.V."/>
            <person name="Martin F.M."/>
            <person name="Hacquard S."/>
        </authorList>
    </citation>
    <scope>NUCLEOTIDE SEQUENCE</scope>
    <source>
        <strain evidence="6">MPI-CAGE-AT-0147</strain>
    </source>
</reference>
<evidence type="ECO:0000313" key="7">
    <source>
        <dbReference type="Proteomes" id="UP000738349"/>
    </source>
</evidence>
<dbReference type="GO" id="GO:0016020">
    <property type="term" value="C:membrane"/>
    <property type="evidence" value="ECO:0007669"/>
    <property type="project" value="UniProtKB-SubCell"/>
</dbReference>
<dbReference type="Gene3D" id="1.20.58.340">
    <property type="entry name" value="Magnesium transport protein CorA, transmembrane region"/>
    <property type="match status" value="1"/>
</dbReference>
<dbReference type="SUPFAM" id="SSF144083">
    <property type="entry name" value="Magnesium transport protein CorA, transmembrane region"/>
    <property type="match status" value="1"/>
</dbReference>
<proteinExistence type="predicted"/>
<keyword evidence="3 5" id="KW-1133">Transmembrane helix</keyword>
<evidence type="ECO:0000313" key="6">
    <source>
        <dbReference type="EMBL" id="KAH7161678.1"/>
    </source>
</evidence>